<dbReference type="Proteomes" id="UP001203852">
    <property type="component" value="Unassembled WGS sequence"/>
</dbReference>
<keyword evidence="2" id="KW-1185">Reference proteome</keyword>
<gene>
    <name evidence="1" type="ORF">EDD36DRAFT_414909</name>
</gene>
<dbReference type="AlphaFoldDB" id="A0AAN6E2Z9"/>
<dbReference type="Gene3D" id="2.60.40.1180">
    <property type="entry name" value="Golgi alpha-mannosidase II"/>
    <property type="match status" value="1"/>
</dbReference>
<dbReference type="SUPFAM" id="SSF51011">
    <property type="entry name" value="Glycosyl hydrolase domain"/>
    <property type="match status" value="1"/>
</dbReference>
<accession>A0AAN6E2Z9</accession>
<dbReference type="EMBL" id="MU404351">
    <property type="protein sequence ID" value="KAI1615993.1"/>
    <property type="molecule type" value="Genomic_DNA"/>
</dbReference>
<protein>
    <recommendedName>
        <fullName evidence="3">Maltogenic Amylase C-terminal domain-containing protein</fullName>
    </recommendedName>
</protein>
<comment type="caution">
    <text evidence="1">The sequence shown here is derived from an EMBL/GenBank/DDBJ whole genome shotgun (WGS) entry which is preliminary data.</text>
</comment>
<name>A0AAN6E2Z9_9EURO</name>
<organism evidence="1 2">
    <name type="scientific">Exophiala viscosa</name>
    <dbReference type="NCBI Taxonomy" id="2486360"/>
    <lineage>
        <taxon>Eukaryota</taxon>
        <taxon>Fungi</taxon>
        <taxon>Dikarya</taxon>
        <taxon>Ascomycota</taxon>
        <taxon>Pezizomycotina</taxon>
        <taxon>Eurotiomycetes</taxon>
        <taxon>Chaetothyriomycetidae</taxon>
        <taxon>Chaetothyriales</taxon>
        <taxon>Herpotrichiellaceae</taxon>
        <taxon>Exophiala</taxon>
    </lineage>
</organism>
<evidence type="ECO:0000313" key="2">
    <source>
        <dbReference type="Proteomes" id="UP001203852"/>
    </source>
</evidence>
<evidence type="ECO:0000313" key="1">
    <source>
        <dbReference type="EMBL" id="KAI1615993.1"/>
    </source>
</evidence>
<reference evidence="1" key="1">
    <citation type="journal article" date="2022" name="bioRxiv">
        <title>Deciphering the potential niche of two novel black yeast fungi from a biological soil crust based on their genomes, phenotypes, and melanin regulation.</title>
        <authorList>
            <consortium name="DOE Joint Genome Institute"/>
            <person name="Carr E.C."/>
            <person name="Barton Q."/>
            <person name="Grambo S."/>
            <person name="Sullivan M."/>
            <person name="Renfro C.M."/>
            <person name="Kuo A."/>
            <person name="Pangilinan J."/>
            <person name="Lipzen A."/>
            <person name="Keymanesh K."/>
            <person name="Savage E."/>
            <person name="Barry K."/>
            <person name="Grigoriev I.V."/>
            <person name="Riekhof W.R."/>
            <person name="Harris S.S."/>
        </authorList>
    </citation>
    <scope>NUCLEOTIDE SEQUENCE</scope>
    <source>
        <strain evidence="1">JF 03-4F</strain>
    </source>
</reference>
<evidence type="ECO:0008006" key="3">
    <source>
        <dbReference type="Google" id="ProtNLM"/>
    </source>
</evidence>
<sequence length="112" mass="12583">MVLSLKPGWTTLADKHSLLHFWKRLLSLRQEYADLLIYDDFEVYDMGNVDVFTFAKVTASGIALIALNFSADSQGWSKPDDVEGQLDVLVSNVQSSEESVLAPWEGRLYLVS</sequence>
<dbReference type="InterPro" id="IPR013780">
    <property type="entry name" value="Glyco_hydro_b"/>
</dbReference>
<proteinExistence type="predicted"/>